<feature type="transmembrane region" description="Helical" evidence="5">
    <location>
        <begin position="63"/>
        <end position="86"/>
    </location>
</feature>
<feature type="transmembrane region" description="Helical" evidence="5">
    <location>
        <begin position="135"/>
        <end position="154"/>
    </location>
</feature>
<dbReference type="AlphaFoldDB" id="A0A5N4A0P0"/>
<dbReference type="EMBL" id="VVIM01000011">
    <property type="protein sequence ID" value="KAB0790895.1"/>
    <property type="molecule type" value="Genomic_DNA"/>
</dbReference>
<keyword evidence="4 5" id="KW-0472">Membrane</keyword>
<evidence type="ECO:0000256" key="3">
    <source>
        <dbReference type="ARBA" id="ARBA00022989"/>
    </source>
</evidence>
<feature type="transmembrane region" description="Helical" evidence="5">
    <location>
        <begin position="106"/>
        <end position="123"/>
    </location>
</feature>
<comment type="subcellular location">
    <subcellularLocation>
        <location evidence="1">Membrane</location>
        <topology evidence="1">Multi-pass membrane protein</topology>
    </subcellularLocation>
</comment>
<name>A0A5N4A0P0_PHOPY</name>
<evidence type="ECO:0000256" key="1">
    <source>
        <dbReference type="ARBA" id="ARBA00004141"/>
    </source>
</evidence>
<evidence type="ECO:0000313" key="6">
    <source>
        <dbReference type="EMBL" id="KAB0790895.1"/>
    </source>
</evidence>
<organism evidence="6 7">
    <name type="scientific">Photinus pyralis</name>
    <name type="common">Common eastern firefly</name>
    <name type="synonym">Lampyris pyralis</name>
    <dbReference type="NCBI Taxonomy" id="7054"/>
    <lineage>
        <taxon>Eukaryota</taxon>
        <taxon>Metazoa</taxon>
        <taxon>Ecdysozoa</taxon>
        <taxon>Arthropoda</taxon>
        <taxon>Hexapoda</taxon>
        <taxon>Insecta</taxon>
        <taxon>Pterygota</taxon>
        <taxon>Neoptera</taxon>
        <taxon>Endopterygota</taxon>
        <taxon>Coleoptera</taxon>
        <taxon>Polyphaga</taxon>
        <taxon>Elateriformia</taxon>
        <taxon>Elateroidea</taxon>
        <taxon>Lampyridae</taxon>
        <taxon>Lampyrinae</taxon>
        <taxon>Photinus</taxon>
    </lineage>
</organism>
<keyword evidence="2 5" id="KW-0812">Transmembrane</keyword>
<evidence type="ECO:0000256" key="4">
    <source>
        <dbReference type="ARBA" id="ARBA00023136"/>
    </source>
</evidence>
<dbReference type="InterPro" id="IPR019184">
    <property type="entry name" value="Uncharacterised_TM-17"/>
</dbReference>
<accession>A0A5N4A0P0</accession>
<proteinExistence type="predicted"/>
<evidence type="ECO:0000256" key="5">
    <source>
        <dbReference type="SAM" id="Phobius"/>
    </source>
</evidence>
<evidence type="ECO:0000313" key="7">
    <source>
        <dbReference type="Proteomes" id="UP000327044"/>
    </source>
</evidence>
<keyword evidence="7" id="KW-1185">Reference proteome</keyword>
<protein>
    <submittedName>
        <fullName evidence="6">Uncharacterized protein</fullName>
    </submittedName>
</protein>
<feature type="transmembrane region" description="Helical" evidence="5">
    <location>
        <begin position="169"/>
        <end position="189"/>
    </location>
</feature>
<comment type="caution">
    <text evidence="6">The sequence shown here is derived from an EMBL/GenBank/DDBJ whole genome shotgun (WGS) entry which is preliminary data.</text>
</comment>
<dbReference type="GO" id="GO:0016020">
    <property type="term" value="C:membrane"/>
    <property type="evidence" value="ECO:0007669"/>
    <property type="project" value="UniProtKB-SubCell"/>
</dbReference>
<dbReference type="InParanoid" id="A0A5N4A0P0"/>
<evidence type="ECO:0000256" key="2">
    <source>
        <dbReference type="ARBA" id="ARBA00022692"/>
    </source>
</evidence>
<dbReference type="Proteomes" id="UP000327044">
    <property type="component" value="Unassembled WGS sequence"/>
</dbReference>
<reference evidence="6 7" key="1">
    <citation type="journal article" date="2018" name="Elife">
        <title>Firefly genomes illuminate parallel origins of bioluminescence in beetles.</title>
        <authorList>
            <person name="Fallon T.R."/>
            <person name="Lower S.E."/>
            <person name="Chang C.H."/>
            <person name="Bessho-Uehara M."/>
            <person name="Martin G.J."/>
            <person name="Bewick A.J."/>
            <person name="Behringer M."/>
            <person name="Debat H.J."/>
            <person name="Wong I."/>
            <person name="Day J.C."/>
            <person name="Suvorov A."/>
            <person name="Silva C.J."/>
            <person name="Stanger-Hall K.F."/>
            <person name="Hall D.W."/>
            <person name="Schmitz R.J."/>
            <person name="Nelson D.R."/>
            <person name="Lewis S.M."/>
            <person name="Shigenobu S."/>
            <person name="Bybee S.M."/>
            <person name="Larracuente A.M."/>
            <person name="Oba Y."/>
            <person name="Weng J.K."/>
        </authorList>
    </citation>
    <scope>NUCLEOTIDE SEQUENCE [LARGE SCALE GENOMIC DNA]</scope>
    <source>
        <strain evidence="6">1611_PpyrPB1</strain>
        <tissue evidence="6">Whole body</tissue>
    </source>
</reference>
<dbReference type="Pfam" id="PF09799">
    <property type="entry name" value="Transmemb_17"/>
    <property type="match status" value="1"/>
</dbReference>
<gene>
    <name evidence="6" type="ORF">PPYR_02695</name>
</gene>
<sequence length="195" mass="22138">MRGSRSARAMRSVVKARDCLAYKSFINKSTRGQCQLSKIHLIIRVPPRIAEVDSQLHYVMDPLLAFDVLIYLNVYFYPTFAIANVAMWAAKFTSSVFPTPDIEQDGLVMGTMVSSELFKLLLFRRLRETRAGISVVIAVLLTSITILCLLYVFLNQEPVLKLEYGMDSIMMVLLITEMFYGAFVFMPCCNKPVID</sequence>
<keyword evidence="3 5" id="KW-1133">Transmembrane helix</keyword>